<evidence type="ECO:0000313" key="2">
    <source>
        <dbReference type="EMBL" id="OGM57798.1"/>
    </source>
</evidence>
<keyword evidence="1" id="KW-1133">Transmembrane helix</keyword>
<dbReference type="AlphaFoldDB" id="A0A1F8B322"/>
<accession>A0A1F8B322</accession>
<reference evidence="2 3" key="1">
    <citation type="journal article" date="2016" name="Nat. Commun.">
        <title>Thousands of microbial genomes shed light on interconnected biogeochemical processes in an aquifer system.</title>
        <authorList>
            <person name="Anantharaman K."/>
            <person name="Brown C.T."/>
            <person name="Hug L.A."/>
            <person name="Sharon I."/>
            <person name="Castelle C.J."/>
            <person name="Probst A.J."/>
            <person name="Thomas B.C."/>
            <person name="Singh A."/>
            <person name="Wilkins M.J."/>
            <person name="Karaoz U."/>
            <person name="Brodie E.L."/>
            <person name="Williams K.H."/>
            <person name="Hubbard S.S."/>
            <person name="Banfield J.F."/>
        </authorList>
    </citation>
    <scope>NUCLEOTIDE SEQUENCE [LARGE SCALE GENOMIC DNA]</scope>
</reference>
<evidence type="ECO:0000256" key="1">
    <source>
        <dbReference type="SAM" id="Phobius"/>
    </source>
</evidence>
<dbReference type="EMBL" id="MGGZ01000004">
    <property type="protein sequence ID" value="OGM57798.1"/>
    <property type="molecule type" value="Genomic_DNA"/>
</dbReference>
<organism evidence="2 3">
    <name type="scientific">Candidatus Woesebacteria bacterium RIFCSPHIGHO2_12_FULL_46_16</name>
    <dbReference type="NCBI Taxonomy" id="1802513"/>
    <lineage>
        <taxon>Bacteria</taxon>
        <taxon>Candidatus Woeseibacteriota</taxon>
    </lineage>
</organism>
<dbReference type="STRING" id="1802513.A3E46_01820"/>
<evidence type="ECO:0000313" key="3">
    <source>
        <dbReference type="Proteomes" id="UP000178313"/>
    </source>
</evidence>
<name>A0A1F8B322_9BACT</name>
<proteinExistence type="predicted"/>
<keyword evidence="1" id="KW-0812">Transmembrane</keyword>
<keyword evidence="1" id="KW-0472">Membrane</keyword>
<comment type="caution">
    <text evidence="2">The sequence shown here is derived from an EMBL/GenBank/DDBJ whole genome shotgun (WGS) entry which is preliminary data.</text>
</comment>
<gene>
    <name evidence="2" type="ORF">A3E46_01820</name>
</gene>
<feature type="transmembrane region" description="Helical" evidence="1">
    <location>
        <begin position="71"/>
        <end position="92"/>
    </location>
</feature>
<dbReference type="Proteomes" id="UP000178313">
    <property type="component" value="Unassembled WGS sequence"/>
</dbReference>
<protein>
    <submittedName>
        <fullName evidence="2">Uncharacterized protein</fullName>
    </submittedName>
</protein>
<sequence>MAKRRTRKQKEEARHSFALSWSPEAKKDHSELDVKGHLKNEAGRSLGQASTTKSADLLAKETSLASIKRDILKSIFLASLILGTELVLYLAWL</sequence>